<sequence length="147" mass="16330">MFKEELWYQFGKSEGWAPEKLAKLRQTGTVAEYRVEFFKLGNQCKGIPEGTLVGLSMAGLRPEIAAVVQVFEPDSLRTAFRLAGNKEEELASWRGVRGRYQKPSGGGSGLSGRPVVSAGPEYESRRDDWASHSGYPIWAEGTAQRIY</sequence>
<dbReference type="AlphaFoldDB" id="A0AAV2GEI9"/>
<accession>A0AAV2GEI9</accession>
<dbReference type="Proteomes" id="UP001497516">
    <property type="component" value="Chromosome 8"/>
</dbReference>
<keyword evidence="3" id="KW-1185">Reference proteome</keyword>
<proteinExistence type="predicted"/>
<feature type="region of interest" description="Disordered" evidence="1">
    <location>
        <begin position="98"/>
        <end position="118"/>
    </location>
</feature>
<gene>
    <name evidence="2" type="ORF">LTRI10_LOCUS47551</name>
</gene>
<protein>
    <recommendedName>
        <fullName evidence="4">Retrotransposon gag domain-containing protein</fullName>
    </recommendedName>
</protein>
<evidence type="ECO:0000313" key="2">
    <source>
        <dbReference type="EMBL" id="CAL1407915.1"/>
    </source>
</evidence>
<organism evidence="2 3">
    <name type="scientific">Linum trigynum</name>
    <dbReference type="NCBI Taxonomy" id="586398"/>
    <lineage>
        <taxon>Eukaryota</taxon>
        <taxon>Viridiplantae</taxon>
        <taxon>Streptophyta</taxon>
        <taxon>Embryophyta</taxon>
        <taxon>Tracheophyta</taxon>
        <taxon>Spermatophyta</taxon>
        <taxon>Magnoliopsida</taxon>
        <taxon>eudicotyledons</taxon>
        <taxon>Gunneridae</taxon>
        <taxon>Pentapetalae</taxon>
        <taxon>rosids</taxon>
        <taxon>fabids</taxon>
        <taxon>Malpighiales</taxon>
        <taxon>Linaceae</taxon>
        <taxon>Linum</taxon>
    </lineage>
</organism>
<name>A0AAV2GEI9_9ROSI</name>
<evidence type="ECO:0000256" key="1">
    <source>
        <dbReference type="SAM" id="MobiDB-lite"/>
    </source>
</evidence>
<evidence type="ECO:0008006" key="4">
    <source>
        <dbReference type="Google" id="ProtNLM"/>
    </source>
</evidence>
<evidence type="ECO:0000313" key="3">
    <source>
        <dbReference type="Proteomes" id="UP001497516"/>
    </source>
</evidence>
<dbReference type="EMBL" id="OZ034821">
    <property type="protein sequence ID" value="CAL1407915.1"/>
    <property type="molecule type" value="Genomic_DNA"/>
</dbReference>
<reference evidence="2 3" key="1">
    <citation type="submission" date="2024-04" db="EMBL/GenBank/DDBJ databases">
        <authorList>
            <person name="Fracassetti M."/>
        </authorList>
    </citation>
    <scope>NUCLEOTIDE SEQUENCE [LARGE SCALE GENOMIC DNA]</scope>
</reference>